<dbReference type="InterPro" id="IPR051628">
    <property type="entry name" value="LUBAC_E3_Ligases"/>
</dbReference>
<dbReference type="PANTHER" id="PTHR22770">
    <property type="entry name" value="UBIQUITIN CONJUGATING ENZYME 7 INTERACTING PROTEIN-RELATED"/>
    <property type="match status" value="1"/>
</dbReference>
<dbReference type="Proteomes" id="UP001470230">
    <property type="component" value="Unassembled WGS sequence"/>
</dbReference>
<keyword evidence="6" id="KW-0833">Ubl conjugation pathway</keyword>
<keyword evidence="5" id="KW-0863">Zinc-finger</keyword>
<keyword evidence="4" id="KW-0677">Repeat</keyword>
<keyword evidence="2" id="KW-0808">Transferase</keyword>
<evidence type="ECO:0000313" key="10">
    <source>
        <dbReference type="EMBL" id="KAK8878291.1"/>
    </source>
</evidence>
<sequence>MPKSEIEDFQVKDLSLPNPITATIFGVRVLLHVPSNIFSFLRSNIPSNFSPFSLASLSEWLPKVFVPNTFKNILNQSIIYLQNHHDCFQYSEDSFIFLSNAFPALDPETIIGTLENFDSDLYNASLHLNQKYDHIAPDVNSELIEIFNPYAAYTISNLLAFDLQFQNSFQINTKNHFEDINDFINQYDEKKQLQEDESLALALQMQMEEEQNQLEIEREQMQKSQEDEKFARTLQKRFEDEEVIERKKRHEEESLMECCCCYNQVPFIEMAQCPEGHLICRTCVEKSIEIALAEGRVRTECLCVDGCDSKISMSELERVLPQKLIQRLNETEALNAISEINISGLRTCWRCGYKVIDEDDNSPFVCPKCNEKTCKKCSKKAHPGRSCEEAELDPNRIVELRMSEAIVKQCPKCHTQFIKEEGCNHMTCPRCHTESCYLCGADITGHVSQHFKQCKQMMTVEENKNYNNQQIQNARNKAFEDLELKK</sequence>
<keyword evidence="7" id="KW-0862">Zinc</keyword>
<evidence type="ECO:0000256" key="1">
    <source>
        <dbReference type="ARBA" id="ARBA00004906"/>
    </source>
</evidence>
<accession>A0ABR2JLF2</accession>
<feature type="domain" description="RING-type" evidence="9">
    <location>
        <begin position="254"/>
        <end position="458"/>
    </location>
</feature>
<dbReference type="InterPro" id="IPR044066">
    <property type="entry name" value="TRIAD_supradom"/>
</dbReference>
<dbReference type="Pfam" id="PF26191">
    <property type="entry name" value="RING-HC_RBR_RNF216"/>
    <property type="match status" value="1"/>
</dbReference>
<dbReference type="Pfam" id="PF01485">
    <property type="entry name" value="IBR"/>
    <property type="match status" value="1"/>
</dbReference>
<keyword evidence="3" id="KW-0479">Metal-binding</keyword>
<dbReference type="InterPro" id="IPR002867">
    <property type="entry name" value="IBR_dom"/>
</dbReference>
<evidence type="ECO:0000256" key="6">
    <source>
        <dbReference type="ARBA" id="ARBA00022786"/>
    </source>
</evidence>
<evidence type="ECO:0000313" key="11">
    <source>
        <dbReference type="Proteomes" id="UP001470230"/>
    </source>
</evidence>
<dbReference type="InterPro" id="IPR047544">
    <property type="entry name" value="RING-HC_RBR_RNF216"/>
</dbReference>
<gene>
    <name evidence="10" type="ORF">M9Y10_005056</name>
</gene>
<name>A0ABR2JLF2_9EUKA</name>
<evidence type="ECO:0000256" key="3">
    <source>
        <dbReference type="ARBA" id="ARBA00022723"/>
    </source>
</evidence>
<protein>
    <recommendedName>
        <fullName evidence="9">RING-type domain-containing protein</fullName>
    </recommendedName>
</protein>
<dbReference type="EMBL" id="JAPFFF010000011">
    <property type="protein sequence ID" value="KAK8878291.1"/>
    <property type="molecule type" value="Genomic_DNA"/>
</dbReference>
<dbReference type="Gene3D" id="3.30.40.10">
    <property type="entry name" value="Zinc/RING finger domain, C3HC4 (zinc finger)"/>
    <property type="match status" value="1"/>
</dbReference>
<dbReference type="PANTHER" id="PTHR22770:SF47">
    <property type="entry name" value="E3 UBIQUITIN-PROTEIN LIGASE RNF216"/>
    <property type="match status" value="1"/>
</dbReference>
<evidence type="ECO:0000256" key="7">
    <source>
        <dbReference type="ARBA" id="ARBA00022833"/>
    </source>
</evidence>
<comment type="caution">
    <text evidence="10">The sequence shown here is derived from an EMBL/GenBank/DDBJ whole genome shotgun (WGS) entry which is preliminary data.</text>
</comment>
<evidence type="ECO:0000259" key="9">
    <source>
        <dbReference type="PROSITE" id="PS51873"/>
    </source>
</evidence>
<comment type="pathway">
    <text evidence="1">Protein modification; protein ubiquitination.</text>
</comment>
<dbReference type="SUPFAM" id="SSF57850">
    <property type="entry name" value="RING/U-box"/>
    <property type="match status" value="2"/>
</dbReference>
<dbReference type="PROSITE" id="PS51873">
    <property type="entry name" value="TRIAD"/>
    <property type="match status" value="1"/>
</dbReference>
<evidence type="ECO:0000256" key="2">
    <source>
        <dbReference type="ARBA" id="ARBA00022679"/>
    </source>
</evidence>
<keyword evidence="8" id="KW-0175">Coiled coil</keyword>
<evidence type="ECO:0000256" key="4">
    <source>
        <dbReference type="ARBA" id="ARBA00022737"/>
    </source>
</evidence>
<feature type="coiled-coil region" evidence="8">
    <location>
        <begin position="193"/>
        <end position="227"/>
    </location>
</feature>
<evidence type="ECO:0000256" key="5">
    <source>
        <dbReference type="ARBA" id="ARBA00022771"/>
    </source>
</evidence>
<keyword evidence="11" id="KW-1185">Reference proteome</keyword>
<dbReference type="SMART" id="SM00647">
    <property type="entry name" value="IBR"/>
    <property type="match status" value="2"/>
</dbReference>
<dbReference type="Pfam" id="PF26200">
    <property type="entry name" value="Rcat_RNF216"/>
    <property type="match status" value="1"/>
</dbReference>
<dbReference type="InterPro" id="IPR013083">
    <property type="entry name" value="Znf_RING/FYVE/PHD"/>
</dbReference>
<evidence type="ECO:0000256" key="8">
    <source>
        <dbReference type="SAM" id="Coils"/>
    </source>
</evidence>
<dbReference type="Gene3D" id="1.20.120.1750">
    <property type="match status" value="1"/>
</dbReference>
<organism evidence="10 11">
    <name type="scientific">Tritrichomonas musculus</name>
    <dbReference type="NCBI Taxonomy" id="1915356"/>
    <lineage>
        <taxon>Eukaryota</taxon>
        <taxon>Metamonada</taxon>
        <taxon>Parabasalia</taxon>
        <taxon>Tritrichomonadida</taxon>
        <taxon>Tritrichomonadidae</taxon>
        <taxon>Tritrichomonas</taxon>
    </lineage>
</organism>
<reference evidence="10 11" key="1">
    <citation type="submission" date="2024-04" db="EMBL/GenBank/DDBJ databases">
        <title>Tritrichomonas musculus Genome.</title>
        <authorList>
            <person name="Alves-Ferreira E."/>
            <person name="Grigg M."/>
            <person name="Lorenzi H."/>
            <person name="Galac M."/>
        </authorList>
    </citation>
    <scope>NUCLEOTIDE SEQUENCE [LARGE SCALE GENOMIC DNA]</scope>
    <source>
        <strain evidence="10 11">EAF2021</strain>
    </source>
</reference>
<proteinExistence type="predicted"/>